<dbReference type="Gene3D" id="1.10.287.130">
    <property type="match status" value="1"/>
</dbReference>
<evidence type="ECO:0000259" key="7">
    <source>
        <dbReference type="PROSITE" id="PS50112"/>
    </source>
</evidence>
<comment type="caution">
    <text evidence="9">The sequence shown here is derived from an EMBL/GenBank/DDBJ whole genome shotgun (WGS) entry which is preliminary data.</text>
</comment>
<dbReference type="Pfam" id="PF08447">
    <property type="entry name" value="PAS_3"/>
    <property type="match status" value="3"/>
</dbReference>
<dbReference type="SMART" id="SM00388">
    <property type="entry name" value="HisKA"/>
    <property type="match status" value="1"/>
</dbReference>
<name>A0A7W6UMB6_9HYPH</name>
<evidence type="ECO:0000256" key="1">
    <source>
        <dbReference type="ARBA" id="ARBA00000085"/>
    </source>
</evidence>
<dbReference type="SMART" id="SM00091">
    <property type="entry name" value="PAS"/>
    <property type="match status" value="3"/>
</dbReference>
<dbReference type="InterPro" id="IPR003661">
    <property type="entry name" value="HisK_dim/P_dom"/>
</dbReference>
<dbReference type="CDD" id="cd00082">
    <property type="entry name" value="HisKA"/>
    <property type="match status" value="1"/>
</dbReference>
<dbReference type="InterPro" id="IPR013655">
    <property type="entry name" value="PAS_fold_3"/>
</dbReference>
<dbReference type="Gene3D" id="3.30.565.10">
    <property type="entry name" value="Histidine kinase-like ATPase, C-terminal domain"/>
    <property type="match status" value="1"/>
</dbReference>
<dbReference type="InterPro" id="IPR052162">
    <property type="entry name" value="Sensor_kinase/Photoreceptor"/>
</dbReference>
<dbReference type="PROSITE" id="PS50113">
    <property type="entry name" value="PAC"/>
    <property type="match status" value="3"/>
</dbReference>
<dbReference type="InterPro" id="IPR036097">
    <property type="entry name" value="HisK_dim/P_sf"/>
</dbReference>
<reference evidence="9 10" key="1">
    <citation type="submission" date="2020-08" db="EMBL/GenBank/DDBJ databases">
        <title>Genomic Encyclopedia of Type Strains, Phase IV (KMG-V): Genome sequencing to study the core and pangenomes of soil and plant-associated prokaryotes.</title>
        <authorList>
            <person name="Whitman W."/>
        </authorList>
    </citation>
    <scope>NUCLEOTIDE SEQUENCE [LARGE SCALE GENOMIC DNA]</scope>
    <source>
        <strain evidence="9 10">SEMIA 414</strain>
    </source>
</reference>
<organism evidence="9 10">
    <name type="scientific">Rhizobium esperanzae</name>
    <dbReference type="NCBI Taxonomy" id="1967781"/>
    <lineage>
        <taxon>Bacteria</taxon>
        <taxon>Pseudomonadati</taxon>
        <taxon>Pseudomonadota</taxon>
        <taxon>Alphaproteobacteria</taxon>
        <taxon>Hyphomicrobiales</taxon>
        <taxon>Rhizobiaceae</taxon>
        <taxon>Rhizobium/Agrobacterium group</taxon>
        <taxon>Rhizobium</taxon>
    </lineage>
</organism>
<feature type="domain" description="PAS" evidence="7">
    <location>
        <begin position="442"/>
        <end position="486"/>
    </location>
</feature>
<feature type="domain" description="PAS" evidence="7">
    <location>
        <begin position="158"/>
        <end position="228"/>
    </location>
</feature>
<dbReference type="Pfam" id="PF00512">
    <property type="entry name" value="HisKA"/>
    <property type="match status" value="1"/>
</dbReference>
<dbReference type="InterPro" id="IPR003594">
    <property type="entry name" value="HATPase_dom"/>
</dbReference>
<feature type="domain" description="PAS" evidence="7">
    <location>
        <begin position="284"/>
        <end position="354"/>
    </location>
</feature>
<dbReference type="InterPro" id="IPR000700">
    <property type="entry name" value="PAS-assoc_C"/>
</dbReference>
<evidence type="ECO:0000256" key="5">
    <source>
        <dbReference type="ARBA" id="ARBA00022777"/>
    </source>
</evidence>
<dbReference type="InterPro" id="IPR036890">
    <property type="entry name" value="HATPase_C_sf"/>
</dbReference>
<evidence type="ECO:0000259" key="6">
    <source>
        <dbReference type="PROSITE" id="PS50109"/>
    </source>
</evidence>
<evidence type="ECO:0000313" key="9">
    <source>
        <dbReference type="EMBL" id="MBB4440740.1"/>
    </source>
</evidence>
<dbReference type="GO" id="GO:0000155">
    <property type="term" value="F:phosphorelay sensor kinase activity"/>
    <property type="evidence" value="ECO:0007669"/>
    <property type="project" value="InterPro"/>
</dbReference>
<evidence type="ECO:0000256" key="2">
    <source>
        <dbReference type="ARBA" id="ARBA00012438"/>
    </source>
</evidence>
<feature type="domain" description="Histidine kinase" evidence="6">
    <location>
        <begin position="560"/>
        <end position="774"/>
    </location>
</feature>
<feature type="domain" description="PAC" evidence="8">
    <location>
        <begin position="356"/>
        <end position="407"/>
    </location>
</feature>
<dbReference type="SUPFAM" id="SSF55874">
    <property type="entry name" value="ATPase domain of HSP90 chaperone/DNA topoisomerase II/histidine kinase"/>
    <property type="match status" value="1"/>
</dbReference>
<dbReference type="PANTHER" id="PTHR43304">
    <property type="entry name" value="PHYTOCHROME-LIKE PROTEIN CPH1"/>
    <property type="match status" value="1"/>
</dbReference>
<gene>
    <name evidence="9" type="ORF">GGE15_004017</name>
</gene>
<dbReference type="SMART" id="SM00387">
    <property type="entry name" value="HATPase_c"/>
    <property type="match status" value="1"/>
</dbReference>
<dbReference type="RefSeq" id="WP_184500368.1">
    <property type="nucleotide sequence ID" value="NZ_JACIHI010000009.1"/>
</dbReference>
<keyword evidence="3" id="KW-0597">Phosphoprotein</keyword>
<dbReference type="CDD" id="cd00130">
    <property type="entry name" value="PAS"/>
    <property type="match status" value="3"/>
</dbReference>
<evidence type="ECO:0000259" key="8">
    <source>
        <dbReference type="PROSITE" id="PS50113"/>
    </source>
</evidence>
<dbReference type="PROSITE" id="PS50112">
    <property type="entry name" value="PAS"/>
    <property type="match status" value="3"/>
</dbReference>
<dbReference type="EMBL" id="JACIHI010000009">
    <property type="protein sequence ID" value="MBB4440740.1"/>
    <property type="molecule type" value="Genomic_DNA"/>
</dbReference>
<dbReference type="InterPro" id="IPR004358">
    <property type="entry name" value="Sig_transdc_His_kin-like_C"/>
</dbReference>
<comment type="catalytic activity">
    <reaction evidence="1">
        <text>ATP + protein L-histidine = ADP + protein N-phospho-L-histidine.</text>
        <dbReference type="EC" id="2.7.13.3"/>
    </reaction>
</comment>
<dbReference type="AlphaFoldDB" id="A0A7W6UMB6"/>
<dbReference type="InterPro" id="IPR035965">
    <property type="entry name" value="PAS-like_dom_sf"/>
</dbReference>
<feature type="domain" description="PAC" evidence="8">
    <location>
        <begin position="231"/>
        <end position="283"/>
    </location>
</feature>
<evidence type="ECO:0000256" key="4">
    <source>
        <dbReference type="ARBA" id="ARBA00022679"/>
    </source>
</evidence>
<protein>
    <recommendedName>
        <fullName evidence="2">histidine kinase</fullName>
        <ecNumber evidence="2">2.7.13.3</ecNumber>
    </recommendedName>
</protein>
<dbReference type="SMART" id="SM00086">
    <property type="entry name" value="PAC"/>
    <property type="match status" value="3"/>
</dbReference>
<dbReference type="InterPro" id="IPR001610">
    <property type="entry name" value="PAC"/>
</dbReference>
<dbReference type="NCBIfam" id="TIGR00229">
    <property type="entry name" value="sensory_box"/>
    <property type="match status" value="2"/>
</dbReference>
<sequence>MNDASHAQTQRTSHIDSVDRHDFEQFLVSALHAAGADRGVVVTVADGGVVVVASVAEDELSSVPVPAAHKELKESIILEVLGSGQGRVISGAPRSIICVPVPFPDRPKAAVYLEIEGESVSSKRLENLEWLASTFAASLAKTNIDKELRVVREEAARVERELRLNLDMIPALSWVGGPSGELEEASRQWLDYTGISRDDALGMGFLASFHPDDVQKVIAAWSVLLLEGKPGGVEARILRHDGEARYFMLRAVPLIGGDGKVRKWYGINTDIDDLKRAEFELAKSQAVMAEAQRIIETGSWSWDMVSDVFTCSAECTNIVGLPSNEITFETLMERVHPDDREMVAEAHGRALEGEELNVEHRFVLPDGTVKFIHARGRLIYDKSHPRAYIGTIVDVTEARRSEERIRSSLVEAQRAEASLAEAQKLSHVGSFHIQPSKAASMWSAETYNIFRLDPAEPLTREAVMARLHPDDRERIGRDFEKALNERLPWEAEFRLLMPDGSVKHVHCVTRVEADLEQEPEVFGAIIDLTDRVNSDEALRKAQADLVRMNRLTAMGAVTVSIAHEMNQPLMAIVTNAATCLSWLDREDPDLNEAKDAAERIVREGKRAGDVLLNVRNMARNSRPSIAIVNINEVVGDVLTMMRSELRSRQIGASVSLSPTVAPVRGDKVQLQQVLLNLMLNAAEAMVGTELRRAINVTTVDLGSHLAVRVEDNGHGLDPIASERIFEAFFSTKAEGTGMGLAISRSIIEAHGGTLSARPLASGGTVFEFTVPYTRGKHEPETETA</sequence>
<proteinExistence type="predicted"/>
<dbReference type="EC" id="2.7.13.3" evidence="2"/>
<dbReference type="Gene3D" id="3.30.450.20">
    <property type="entry name" value="PAS domain"/>
    <property type="match status" value="3"/>
</dbReference>
<dbReference type="PANTHER" id="PTHR43304:SF1">
    <property type="entry name" value="PAC DOMAIN-CONTAINING PROTEIN"/>
    <property type="match status" value="1"/>
</dbReference>
<dbReference type="Proteomes" id="UP000533724">
    <property type="component" value="Unassembled WGS sequence"/>
</dbReference>
<dbReference type="Gene3D" id="2.10.70.100">
    <property type="match status" value="2"/>
</dbReference>
<dbReference type="InterPro" id="IPR005467">
    <property type="entry name" value="His_kinase_dom"/>
</dbReference>
<dbReference type="PROSITE" id="PS50109">
    <property type="entry name" value="HIS_KIN"/>
    <property type="match status" value="1"/>
</dbReference>
<dbReference type="SUPFAM" id="SSF55785">
    <property type="entry name" value="PYP-like sensor domain (PAS domain)"/>
    <property type="match status" value="3"/>
</dbReference>
<feature type="domain" description="PAC" evidence="8">
    <location>
        <begin position="489"/>
        <end position="540"/>
    </location>
</feature>
<accession>A0A7W6UMB6</accession>
<keyword evidence="5" id="KW-0418">Kinase</keyword>
<evidence type="ECO:0000313" key="10">
    <source>
        <dbReference type="Proteomes" id="UP000533724"/>
    </source>
</evidence>
<evidence type="ECO:0000256" key="3">
    <source>
        <dbReference type="ARBA" id="ARBA00022553"/>
    </source>
</evidence>
<keyword evidence="4" id="KW-0808">Transferase</keyword>
<dbReference type="InterPro" id="IPR000014">
    <property type="entry name" value="PAS"/>
</dbReference>
<dbReference type="Pfam" id="PF02518">
    <property type="entry name" value="HATPase_c"/>
    <property type="match status" value="1"/>
</dbReference>
<dbReference type="SUPFAM" id="SSF47384">
    <property type="entry name" value="Homodimeric domain of signal transducing histidine kinase"/>
    <property type="match status" value="1"/>
</dbReference>
<dbReference type="PRINTS" id="PR00344">
    <property type="entry name" value="BCTRLSENSOR"/>
</dbReference>